<evidence type="ECO:0000313" key="12">
    <source>
        <dbReference type="Proteomes" id="UP001497512"/>
    </source>
</evidence>
<dbReference type="PANTHER" id="PTHR31942:SF52">
    <property type="entry name" value="MLO-LIKE PROTEIN 1"/>
    <property type="match status" value="1"/>
</dbReference>
<evidence type="ECO:0000256" key="2">
    <source>
        <dbReference type="ARBA" id="ARBA00006574"/>
    </source>
</evidence>
<evidence type="ECO:0000256" key="8">
    <source>
        <dbReference type="RuleBase" id="RU280816"/>
    </source>
</evidence>
<keyword evidence="7 8" id="KW-0568">Pathogenesis-related protein</keyword>
<feature type="transmembrane region" description="Helical" evidence="10">
    <location>
        <begin position="424"/>
        <end position="445"/>
    </location>
</feature>
<evidence type="ECO:0000256" key="7">
    <source>
        <dbReference type="ARBA" id="ARBA00023265"/>
    </source>
</evidence>
<keyword evidence="6 8" id="KW-0472">Membrane</keyword>
<dbReference type="EMBL" id="OZ019893">
    <property type="protein sequence ID" value="CAK9189416.1"/>
    <property type="molecule type" value="Genomic_DNA"/>
</dbReference>
<comment type="function">
    <text evidence="8">May be involved in modulation of pathogen defense and leaf cell death.</text>
</comment>
<evidence type="ECO:0000256" key="4">
    <source>
        <dbReference type="ARBA" id="ARBA00022821"/>
    </source>
</evidence>
<dbReference type="Proteomes" id="UP001497512">
    <property type="component" value="Chromosome 1"/>
</dbReference>
<dbReference type="InterPro" id="IPR004326">
    <property type="entry name" value="Mlo"/>
</dbReference>
<feature type="transmembrane region" description="Helical" evidence="10">
    <location>
        <begin position="302"/>
        <end position="319"/>
    </location>
</feature>
<dbReference type="Pfam" id="PF03094">
    <property type="entry name" value="Mlo"/>
    <property type="match status" value="1"/>
</dbReference>
<feature type="transmembrane region" description="Helical" evidence="10">
    <location>
        <begin position="147"/>
        <end position="171"/>
    </location>
</feature>
<keyword evidence="12" id="KW-1185">Reference proteome</keyword>
<evidence type="ECO:0000256" key="3">
    <source>
        <dbReference type="ARBA" id="ARBA00022692"/>
    </source>
</evidence>
<gene>
    <name evidence="8" type="primary">MLO</name>
    <name evidence="11" type="ORF">CSSPTR1EN2_LOCUS67</name>
</gene>
<feature type="transmembrane region" description="Helical" evidence="10">
    <location>
        <begin position="381"/>
        <end position="404"/>
    </location>
</feature>
<dbReference type="PANTHER" id="PTHR31942">
    <property type="entry name" value="MLO-LIKE PROTEIN 1"/>
    <property type="match status" value="1"/>
</dbReference>
<comment type="domain">
    <text evidence="8">The C-terminus contains a calmodulin-binding domain, which binds calmodulin in a calcium-dependent fashion.</text>
</comment>
<keyword evidence="4 8" id="KW-0611">Plant defense</keyword>
<organism evidence="11 12">
    <name type="scientific">Sphagnum troendelagicum</name>
    <dbReference type="NCBI Taxonomy" id="128251"/>
    <lineage>
        <taxon>Eukaryota</taxon>
        <taxon>Viridiplantae</taxon>
        <taxon>Streptophyta</taxon>
        <taxon>Embryophyta</taxon>
        <taxon>Bryophyta</taxon>
        <taxon>Sphagnophytina</taxon>
        <taxon>Sphagnopsida</taxon>
        <taxon>Sphagnales</taxon>
        <taxon>Sphagnaceae</taxon>
        <taxon>Sphagnum</taxon>
    </lineage>
</organism>
<comment type="subcellular location">
    <subcellularLocation>
        <location evidence="1 8">Membrane</location>
        <topology evidence="1 8">Multi-pass membrane protein</topology>
    </subcellularLocation>
</comment>
<accession>A0ABP0T7D9</accession>
<proteinExistence type="inferred from homology"/>
<reference evidence="11 12" key="1">
    <citation type="submission" date="2024-02" db="EMBL/GenBank/DDBJ databases">
        <authorList>
            <consortium name="ELIXIR-Norway"/>
            <consortium name="Elixir Norway"/>
        </authorList>
    </citation>
    <scope>NUCLEOTIDE SEQUENCE [LARGE SCALE GENOMIC DNA]</scope>
</reference>
<evidence type="ECO:0000256" key="1">
    <source>
        <dbReference type="ARBA" id="ARBA00004141"/>
    </source>
</evidence>
<feature type="region of interest" description="Disordered" evidence="9">
    <location>
        <begin position="474"/>
        <end position="535"/>
    </location>
</feature>
<evidence type="ECO:0000256" key="10">
    <source>
        <dbReference type="SAM" id="Phobius"/>
    </source>
</evidence>
<evidence type="ECO:0000256" key="5">
    <source>
        <dbReference type="ARBA" id="ARBA00022989"/>
    </source>
</evidence>
<feature type="compositionally biased region" description="Polar residues" evidence="9">
    <location>
        <begin position="497"/>
        <end position="524"/>
    </location>
</feature>
<feature type="transmembrane region" description="Helical" evidence="10">
    <location>
        <begin position="12"/>
        <end position="30"/>
    </location>
</feature>
<protein>
    <recommendedName>
        <fullName evidence="8">MLO-like protein</fullName>
    </recommendedName>
</protein>
<feature type="transmembrane region" description="Helical" evidence="10">
    <location>
        <begin position="278"/>
        <end position="296"/>
    </location>
</feature>
<keyword evidence="8" id="KW-0112">Calmodulin-binding</keyword>
<evidence type="ECO:0000256" key="6">
    <source>
        <dbReference type="ARBA" id="ARBA00023136"/>
    </source>
</evidence>
<name>A0ABP0T7D9_9BRYO</name>
<sequence>MAEEERSLEQTPTWAVAAVATVFVLVSLLLERGLHRLGKKLKREKQKPLAHTLEKIKEELMLLGFISLLLTVFQSVVASICMPEKLGRTMLPCKYEPSSQEEAASAAIMGNETTHARRLFQAAEPPAVALQQSSKCPVISVEGLHQLHIFIFVMAVVHVFYSCITVLLGFYKMHSWKKWEEEIQKVEFNSIGPATRKHHKLVGNTFVSSRIIHPCLATSRTGLNLDSWLVSFFRQFGISVTKEDYNCLRLGFIANHKLGKKYNFHGYIQRTMEDDFKVVVGIRAYLWAFVVIFLLLNVHGWYTYFWIAFIPFILILLVGTKLQQIITDLALEVRASVKPIEMPLEEVNSTVKNPDDPQGQELVCDHVRPRDDLFWFSQPQLVLYLIHFILFQNAFELAYFFWLLKTFGITSCIMGKAWVVIVRLVIGVFVQVLCSYSTLPLYALVTQMGSHIKLSIFQESTELAIHGWREKAKERQKKRKLNHHSESSPIRKIFGPSSRSRCHNSQLQHSVKLSQGESHTTPSVPSGDVDRHHQHTEDIRAQEWPSDGSHTVEIVEQPSAATAQGEQQPAPAHVTSGIATSSIPHSVHAVNQLLMAKRSRSQGDTN</sequence>
<comment type="similarity">
    <text evidence="2 8">Belongs to the MLO family.</text>
</comment>
<evidence type="ECO:0000256" key="9">
    <source>
        <dbReference type="SAM" id="MobiDB-lite"/>
    </source>
</evidence>
<keyword evidence="3 8" id="KW-0812">Transmembrane</keyword>
<keyword evidence="5 8" id="KW-1133">Transmembrane helix</keyword>
<evidence type="ECO:0000313" key="11">
    <source>
        <dbReference type="EMBL" id="CAK9189416.1"/>
    </source>
</evidence>
<feature type="transmembrane region" description="Helical" evidence="10">
    <location>
        <begin position="60"/>
        <end position="80"/>
    </location>
</feature>